<protein>
    <submittedName>
        <fullName evidence="1">Uncharacterized protein</fullName>
    </submittedName>
</protein>
<accession>A0ACB7I9C8</accession>
<organism evidence="1 2">
    <name type="scientific">Manihot esculenta</name>
    <name type="common">Cassava</name>
    <name type="synonym">Jatropha manihot</name>
    <dbReference type="NCBI Taxonomy" id="3983"/>
    <lineage>
        <taxon>Eukaryota</taxon>
        <taxon>Viridiplantae</taxon>
        <taxon>Streptophyta</taxon>
        <taxon>Embryophyta</taxon>
        <taxon>Tracheophyta</taxon>
        <taxon>Spermatophyta</taxon>
        <taxon>Magnoliopsida</taxon>
        <taxon>eudicotyledons</taxon>
        <taxon>Gunneridae</taxon>
        <taxon>Pentapetalae</taxon>
        <taxon>rosids</taxon>
        <taxon>fabids</taxon>
        <taxon>Malpighiales</taxon>
        <taxon>Euphorbiaceae</taxon>
        <taxon>Crotonoideae</taxon>
        <taxon>Manihoteae</taxon>
        <taxon>Manihot</taxon>
    </lineage>
</organism>
<proteinExistence type="predicted"/>
<dbReference type="EMBL" id="CM004387">
    <property type="protein sequence ID" value="KAG8661447.1"/>
    <property type="molecule type" value="Genomic_DNA"/>
</dbReference>
<keyword evidence="2" id="KW-1185">Reference proteome</keyword>
<comment type="caution">
    <text evidence="1">The sequence shown here is derived from an EMBL/GenBank/DDBJ whole genome shotgun (WGS) entry which is preliminary data.</text>
</comment>
<evidence type="ECO:0000313" key="2">
    <source>
        <dbReference type="Proteomes" id="UP000091857"/>
    </source>
</evidence>
<dbReference type="Proteomes" id="UP000091857">
    <property type="component" value="Chromosome 1"/>
</dbReference>
<name>A0ACB7I9C8_MANES</name>
<reference evidence="2" key="1">
    <citation type="journal article" date="2016" name="Nat. Biotechnol.">
        <title>Sequencing wild and cultivated cassava and related species reveals extensive interspecific hybridization and genetic diversity.</title>
        <authorList>
            <person name="Bredeson J.V."/>
            <person name="Lyons J.B."/>
            <person name="Prochnik S.E."/>
            <person name="Wu G.A."/>
            <person name="Ha C.M."/>
            <person name="Edsinger-Gonzales E."/>
            <person name="Grimwood J."/>
            <person name="Schmutz J."/>
            <person name="Rabbi I.Y."/>
            <person name="Egesi C."/>
            <person name="Nauluvula P."/>
            <person name="Lebot V."/>
            <person name="Ndunguru J."/>
            <person name="Mkamilo G."/>
            <person name="Bart R.S."/>
            <person name="Setter T.L."/>
            <person name="Gleadow R.M."/>
            <person name="Kulakow P."/>
            <person name="Ferguson M.E."/>
            <person name="Rounsley S."/>
            <person name="Rokhsar D.S."/>
        </authorList>
    </citation>
    <scope>NUCLEOTIDE SEQUENCE [LARGE SCALE GENOMIC DNA]</scope>
    <source>
        <strain evidence="2">cv. AM560-2</strain>
    </source>
</reference>
<feature type="non-terminal residue" evidence="1">
    <location>
        <position position="1"/>
    </location>
</feature>
<gene>
    <name evidence="1" type="ORF">MANES_01G005504v8</name>
</gene>
<evidence type="ECO:0000313" key="1">
    <source>
        <dbReference type="EMBL" id="KAG8661447.1"/>
    </source>
</evidence>
<sequence>VLPTTKTENLHPAGLLQPLQLLSQVWSDISIDFIEGLPKVNGKFVLFVVVDRFFEFGHFIPLSHPYIAIIVAQAFFSTVFWLHGVPESVVSDRDVILLAIFGRNYFGCGTKLSFSSAYYPQSDGQTMVVNHTIEMYPRCFVGDKPKDWVQWLLWVLL</sequence>